<dbReference type="Gene3D" id="3.40.50.720">
    <property type="entry name" value="NAD(P)-binding Rossmann-like Domain"/>
    <property type="match status" value="1"/>
</dbReference>
<dbReference type="InterPro" id="IPR050259">
    <property type="entry name" value="SDR"/>
</dbReference>
<gene>
    <name evidence="2" type="ORF">JI62_05855</name>
</gene>
<reference evidence="2 3" key="1">
    <citation type="submission" date="2014-08" db="EMBL/GenBank/DDBJ databases">
        <title>Draft genome sequence of a novel L-asparaginase producing marine bacterium, Halomonas campaniensis.</title>
        <authorList>
            <person name="Sundarakrishnan B."/>
            <person name="Moushumi Priya A."/>
            <person name="Raman G."/>
            <person name="Sakthivel N."/>
            <person name="Park S."/>
            <person name="Jayachandran S."/>
        </authorList>
    </citation>
    <scope>NUCLEOTIDE SEQUENCE [LARGE SCALE GENOMIC DNA]</scope>
    <source>
        <strain evidence="2 3">SK03</strain>
    </source>
</reference>
<protein>
    <submittedName>
        <fullName evidence="2">3-oxoacyl-ACP reductase</fullName>
    </submittedName>
</protein>
<dbReference type="InterPro" id="IPR020904">
    <property type="entry name" value="Sc_DH/Rdtase_CS"/>
</dbReference>
<evidence type="ECO:0000313" key="3">
    <source>
        <dbReference type="Proteomes" id="UP000197334"/>
    </source>
</evidence>
<name>A0A246S2G0_9GAMM</name>
<dbReference type="PANTHER" id="PTHR42879:SF2">
    <property type="entry name" value="3-OXOACYL-[ACYL-CARRIER-PROTEIN] REDUCTASE FABG"/>
    <property type="match status" value="1"/>
</dbReference>
<keyword evidence="3" id="KW-1185">Reference proteome</keyword>
<sequence length="246" mass="25771">MTRKLEGQITIITGGARGIGRGIAKRLAADGAQVIIWDIRPEYFDSEAAGFNPTDTMAVDVADPDSVATAAQEVLTKYGTPSIVINNAGINGPVVPVAEYDFETWRRVVQVNLDSVFLVSRAFVPAMVEKGYGRIVTVASIAGKEGVPGIAAYASAKAGAIGFTKSLAKELVTSGITVNAVAPVMVETELLEQMTAEHIAASKAKIPMQRLLDIEELAAVVAFAASPECSCTTGFVFDASGGRATY</sequence>
<dbReference type="FunFam" id="3.40.50.720:FF:000084">
    <property type="entry name" value="Short-chain dehydrogenase reductase"/>
    <property type="match status" value="1"/>
</dbReference>
<dbReference type="PANTHER" id="PTHR42879">
    <property type="entry name" value="3-OXOACYL-(ACYL-CARRIER-PROTEIN) REDUCTASE"/>
    <property type="match status" value="1"/>
</dbReference>
<comment type="caution">
    <text evidence="2">The sequence shown here is derived from an EMBL/GenBank/DDBJ whole genome shotgun (WGS) entry which is preliminary data.</text>
</comment>
<evidence type="ECO:0000256" key="1">
    <source>
        <dbReference type="ARBA" id="ARBA00006484"/>
    </source>
</evidence>
<dbReference type="PRINTS" id="PR00080">
    <property type="entry name" value="SDRFAMILY"/>
</dbReference>
<organism evidence="2 3">
    <name type="scientific">Halomonas campaniensis</name>
    <dbReference type="NCBI Taxonomy" id="213554"/>
    <lineage>
        <taxon>Bacteria</taxon>
        <taxon>Pseudomonadati</taxon>
        <taxon>Pseudomonadota</taxon>
        <taxon>Gammaproteobacteria</taxon>
        <taxon>Oceanospirillales</taxon>
        <taxon>Halomonadaceae</taxon>
        <taxon>Halomonas</taxon>
    </lineage>
</organism>
<dbReference type="GO" id="GO:0032787">
    <property type="term" value="P:monocarboxylic acid metabolic process"/>
    <property type="evidence" value="ECO:0007669"/>
    <property type="project" value="UniProtKB-ARBA"/>
</dbReference>
<proteinExistence type="inferred from homology"/>
<dbReference type="AlphaFoldDB" id="A0A246S2G0"/>
<dbReference type="Proteomes" id="UP000197334">
    <property type="component" value="Unassembled WGS sequence"/>
</dbReference>
<dbReference type="Pfam" id="PF13561">
    <property type="entry name" value="adh_short_C2"/>
    <property type="match status" value="1"/>
</dbReference>
<accession>A0A246S2G0</accession>
<dbReference type="EMBL" id="JPUA01000014">
    <property type="protein sequence ID" value="OWV30608.1"/>
    <property type="molecule type" value="Genomic_DNA"/>
</dbReference>
<dbReference type="RefSeq" id="WP_088699273.1">
    <property type="nucleotide sequence ID" value="NZ_JPUA01000014.1"/>
</dbReference>
<dbReference type="OrthoDB" id="9806974at2"/>
<dbReference type="PRINTS" id="PR00081">
    <property type="entry name" value="GDHRDH"/>
</dbReference>
<comment type="similarity">
    <text evidence="1">Belongs to the short-chain dehydrogenases/reductases (SDR) family.</text>
</comment>
<dbReference type="PROSITE" id="PS00061">
    <property type="entry name" value="ADH_SHORT"/>
    <property type="match status" value="1"/>
</dbReference>
<dbReference type="InterPro" id="IPR036291">
    <property type="entry name" value="NAD(P)-bd_dom_sf"/>
</dbReference>
<dbReference type="InterPro" id="IPR002347">
    <property type="entry name" value="SDR_fam"/>
</dbReference>
<dbReference type="NCBIfam" id="NF009466">
    <property type="entry name" value="PRK12826.1-2"/>
    <property type="match status" value="1"/>
</dbReference>
<dbReference type="SUPFAM" id="SSF51735">
    <property type="entry name" value="NAD(P)-binding Rossmann-fold domains"/>
    <property type="match status" value="1"/>
</dbReference>
<evidence type="ECO:0000313" key="2">
    <source>
        <dbReference type="EMBL" id="OWV30608.1"/>
    </source>
</evidence>
<dbReference type="CDD" id="cd05233">
    <property type="entry name" value="SDR_c"/>
    <property type="match status" value="1"/>
</dbReference>